<dbReference type="Proteomes" id="UP000706580">
    <property type="component" value="Unassembled WGS sequence"/>
</dbReference>
<dbReference type="RefSeq" id="WP_223075402.1">
    <property type="nucleotide sequence ID" value="NZ_JADMNK010000011.1"/>
</dbReference>
<dbReference type="EMBL" id="JADMNK010000011">
    <property type="protein sequence ID" value="MBZ0059771.1"/>
    <property type="molecule type" value="Genomic_DNA"/>
</dbReference>
<keyword evidence="2" id="KW-1185">Reference proteome</keyword>
<comment type="caution">
    <text evidence="1">The sequence shown here is derived from an EMBL/GenBank/DDBJ whole genome shotgun (WGS) entry which is preliminary data.</text>
</comment>
<proteinExistence type="predicted"/>
<gene>
    <name evidence="1" type="ORF">ITX56_18580</name>
</gene>
<protein>
    <submittedName>
        <fullName evidence="1">Uncharacterized protein</fullName>
    </submittedName>
</protein>
<evidence type="ECO:0000313" key="2">
    <source>
        <dbReference type="Proteomes" id="UP000706580"/>
    </source>
</evidence>
<name>A0ABS7RZN0_9ENTR</name>
<organism evidence="1 2">
    <name type="scientific">Leclercia barmai</name>
    <dbReference type="NCBI Taxonomy" id="2785629"/>
    <lineage>
        <taxon>Bacteria</taxon>
        <taxon>Pseudomonadati</taxon>
        <taxon>Pseudomonadota</taxon>
        <taxon>Gammaproteobacteria</taxon>
        <taxon>Enterobacterales</taxon>
        <taxon>Enterobacteriaceae</taxon>
        <taxon>Leclercia</taxon>
    </lineage>
</organism>
<reference evidence="1 2" key="1">
    <citation type="submission" date="2020-11" db="EMBL/GenBank/DDBJ databases">
        <title>Draft Genome of Enterobacter sp. strain EMC7.</title>
        <authorList>
            <person name="Barman P."/>
            <person name="Sinha S."/>
            <person name="Sen S."/>
            <person name="Chakraborty R."/>
        </authorList>
    </citation>
    <scope>NUCLEOTIDE SEQUENCE [LARGE SCALE GENOMIC DNA]</scope>
    <source>
        <strain evidence="1 2">EMC7</strain>
    </source>
</reference>
<sequence>MSENKILASVSSSLKTVSAGINTLNENIGSWAEEYAFRAHQESLLELEVMVMEMALKTVQEKAKREKEYQELLNGMDPQTRKIFDKL</sequence>
<evidence type="ECO:0000313" key="1">
    <source>
        <dbReference type="EMBL" id="MBZ0059771.1"/>
    </source>
</evidence>
<accession>A0ABS7RZN0</accession>